<dbReference type="Gene3D" id="3.40.50.1820">
    <property type="entry name" value="alpha/beta hydrolase"/>
    <property type="match status" value="1"/>
</dbReference>
<reference evidence="3" key="1">
    <citation type="submission" date="2022-09" db="EMBL/GenBank/DDBJ databases">
        <title>Fusarium specimens isolated from Avocado Roots.</title>
        <authorList>
            <person name="Stajich J."/>
            <person name="Roper C."/>
            <person name="Heimlech-Rivalta G."/>
        </authorList>
    </citation>
    <scope>NUCLEOTIDE SEQUENCE</scope>
    <source>
        <strain evidence="3">A02</strain>
    </source>
</reference>
<dbReference type="InterPro" id="IPR000073">
    <property type="entry name" value="AB_hydrolase_1"/>
</dbReference>
<sequence length="319" mass="34539">MRIHAAVLSALAASAMAKLNAQYDKHLNSLISLVDPPAPLAQNARTEFVSLNGTKLAYRRFGKRGGNPVLYFNHLRAAMDVTDPLLFNYIAQYREVILFDNIGVGHSEGEVSTSVEQMGNNAVALVNALDLDKVVAFGFSLGGGVAQYVSLTYPDLVEKAVFSGTQPGIGPNVTAGPPEVFTIASEEGEPTEKAMLKLFFETTETSLAAGRDWFKRRTDRRVKGEKLSGSVLGPGVTAQLKAISDFTADPSNFGKLKDIKVPVLVTNGKNDIMAPTINSFILQQELPNGTLHVYPDSGHGHLFQFPKQYARALQQFLDG</sequence>
<proteinExistence type="predicted"/>
<evidence type="ECO:0000313" key="4">
    <source>
        <dbReference type="Proteomes" id="UP001152087"/>
    </source>
</evidence>
<feature type="chain" id="PRO_5040939346" description="AB hydrolase-1 domain-containing protein" evidence="1">
    <location>
        <begin position="18"/>
        <end position="319"/>
    </location>
</feature>
<dbReference type="Proteomes" id="UP001152087">
    <property type="component" value="Unassembled WGS sequence"/>
</dbReference>
<dbReference type="SUPFAM" id="SSF53474">
    <property type="entry name" value="alpha/beta-Hydrolases"/>
    <property type="match status" value="1"/>
</dbReference>
<feature type="domain" description="AB hydrolase-1" evidence="2">
    <location>
        <begin position="88"/>
        <end position="302"/>
    </location>
</feature>
<evidence type="ECO:0000313" key="3">
    <source>
        <dbReference type="EMBL" id="KAJ4178645.1"/>
    </source>
</evidence>
<accession>A0A9W8QW19</accession>
<dbReference type="PANTHER" id="PTHR43433:SF5">
    <property type="entry name" value="AB HYDROLASE-1 DOMAIN-CONTAINING PROTEIN"/>
    <property type="match status" value="1"/>
</dbReference>
<dbReference type="PANTHER" id="PTHR43433">
    <property type="entry name" value="HYDROLASE, ALPHA/BETA FOLD FAMILY PROTEIN"/>
    <property type="match status" value="1"/>
</dbReference>
<evidence type="ECO:0000259" key="2">
    <source>
        <dbReference type="Pfam" id="PF00561"/>
    </source>
</evidence>
<name>A0A9W8QW19_9HYPO</name>
<dbReference type="PRINTS" id="PR00111">
    <property type="entry name" value="ABHYDROLASE"/>
</dbReference>
<protein>
    <recommendedName>
        <fullName evidence="2">AB hydrolase-1 domain-containing protein</fullName>
    </recommendedName>
</protein>
<dbReference type="InterPro" id="IPR050471">
    <property type="entry name" value="AB_hydrolase"/>
</dbReference>
<dbReference type="InterPro" id="IPR029058">
    <property type="entry name" value="AB_hydrolase_fold"/>
</dbReference>
<gene>
    <name evidence="3" type="ORF">NW755_013017</name>
</gene>
<dbReference type="AlphaFoldDB" id="A0A9W8QW19"/>
<dbReference type="EMBL" id="JAOQAV010000070">
    <property type="protein sequence ID" value="KAJ4178645.1"/>
    <property type="molecule type" value="Genomic_DNA"/>
</dbReference>
<feature type="signal peptide" evidence="1">
    <location>
        <begin position="1"/>
        <end position="17"/>
    </location>
</feature>
<dbReference type="Pfam" id="PF00561">
    <property type="entry name" value="Abhydrolase_1"/>
    <property type="match status" value="1"/>
</dbReference>
<comment type="caution">
    <text evidence="3">The sequence shown here is derived from an EMBL/GenBank/DDBJ whole genome shotgun (WGS) entry which is preliminary data.</text>
</comment>
<keyword evidence="1" id="KW-0732">Signal</keyword>
<keyword evidence="4" id="KW-1185">Reference proteome</keyword>
<evidence type="ECO:0000256" key="1">
    <source>
        <dbReference type="SAM" id="SignalP"/>
    </source>
</evidence>
<organism evidence="3 4">
    <name type="scientific">Fusarium falciforme</name>
    <dbReference type="NCBI Taxonomy" id="195108"/>
    <lineage>
        <taxon>Eukaryota</taxon>
        <taxon>Fungi</taxon>
        <taxon>Dikarya</taxon>
        <taxon>Ascomycota</taxon>
        <taxon>Pezizomycotina</taxon>
        <taxon>Sordariomycetes</taxon>
        <taxon>Hypocreomycetidae</taxon>
        <taxon>Hypocreales</taxon>
        <taxon>Nectriaceae</taxon>
        <taxon>Fusarium</taxon>
        <taxon>Fusarium solani species complex</taxon>
    </lineage>
</organism>